<proteinExistence type="inferred from homology"/>
<feature type="binding site" evidence="14">
    <location>
        <position position="455"/>
    </location>
    <ligand>
        <name>Mg(2+)</name>
        <dbReference type="ChEBI" id="CHEBI:18420"/>
    </ligand>
</feature>
<evidence type="ECO:0000256" key="15">
    <source>
        <dbReference type="RuleBase" id="RU362033"/>
    </source>
</evidence>
<dbReference type="PROSITE" id="PS00154">
    <property type="entry name" value="ATPASE_E1_E2"/>
    <property type="match status" value="1"/>
</dbReference>
<keyword evidence="9 15" id="KW-1133">Transmembrane helix</keyword>
<evidence type="ECO:0000256" key="5">
    <source>
        <dbReference type="ARBA" id="ARBA00022741"/>
    </source>
</evidence>
<dbReference type="EMBL" id="GG662429">
    <property type="protein sequence ID" value="EAS05047.3"/>
    <property type="molecule type" value="Genomic_DNA"/>
</dbReference>
<evidence type="ECO:0000256" key="9">
    <source>
        <dbReference type="ARBA" id="ARBA00022989"/>
    </source>
</evidence>
<evidence type="ECO:0000256" key="3">
    <source>
        <dbReference type="ARBA" id="ARBA00022692"/>
    </source>
</evidence>
<feature type="active site" description="4-aspartylphosphate intermediate" evidence="12">
    <location>
        <position position="453"/>
    </location>
</feature>
<dbReference type="GO" id="GO:0005886">
    <property type="term" value="C:plasma membrane"/>
    <property type="evidence" value="ECO:0007669"/>
    <property type="project" value="TreeGrafter"/>
</dbReference>
<feature type="binding site" evidence="13">
    <location>
        <position position="883"/>
    </location>
    <ligand>
        <name>ATP</name>
        <dbReference type="ChEBI" id="CHEBI:30616"/>
    </ligand>
</feature>
<dbReference type="InterPro" id="IPR036412">
    <property type="entry name" value="HAD-like_sf"/>
</dbReference>
<accession>I7LXP5</accession>
<evidence type="ECO:0000256" key="4">
    <source>
        <dbReference type="ARBA" id="ARBA00022723"/>
    </source>
</evidence>
<keyword evidence="6 13" id="KW-0067">ATP-binding</keyword>
<feature type="binding site" evidence="14">
    <location>
        <position position="453"/>
    </location>
    <ligand>
        <name>Mg(2+)</name>
        <dbReference type="ChEBI" id="CHEBI:18420"/>
    </ligand>
</feature>
<evidence type="ECO:0000256" key="7">
    <source>
        <dbReference type="ARBA" id="ARBA00022842"/>
    </source>
</evidence>
<organism evidence="19 20">
    <name type="scientific">Tetrahymena thermophila (strain SB210)</name>
    <dbReference type="NCBI Taxonomy" id="312017"/>
    <lineage>
        <taxon>Eukaryota</taxon>
        <taxon>Sar</taxon>
        <taxon>Alveolata</taxon>
        <taxon>Ciliophora</taxon>
        <taxon>Intramacronucleata</taxon>
        <taxon>Oligohymenophorea</taxon>
        <taxon>Hymenostomatida</taxon>
        <taxon>Tetrahymenina</taxon>
        <taxon>Tetrahymenidae</taxon>
        <taxon>Tetrahymena</taxon>
    </lineage>
</organism>
<dbReference type="SUPFAM" id="SSF81660">
    <property type="entry name" value="Metal cation-transporting ATPase, ATP-binding domain N"/>
    <property type="match status" value="1"/>
</dbReference>
<feature type="binding site" evidence="13">
    <location>
        <position position="674"/>
    </location>
    <ligand>
        <name>ATP</name>
        <dbReference type="ChEBI" id="CHEBI:30616"/>
    </ligand>
</feature>
<feature type="binding site" evidence="13">
    <location>
        <position position="756"/>
    </location>
    <ligand>
        <name>ATP</name>
        <dbReference type="ChEBI" id="CHEBI:30616"/>
    </ligand>
</feature>
<feature type="binding site" evidence="13">
    <location>
        <position position="853"/>
    </location>
    <ligand>
        <name>ATP</name>
        <dbReference type="ChEBI" id="CHEBI:30616"/>
    </ligand>
</feature>
<feature type="transmembrane region" description="Helical" evidence="15">
    <location>
        <begin position="1055"/>
        <end position="1076"/>
    </location>
</feature>
<evidence type="ECO:0000256" key="2">
    <source>
        <dbReference type="ARBA" id="ARBA00008109"/>
    </source>
</evidence>
<protein>
    <recommendedName>
        <fullName evidence="15">Phospholipid-transporting ATPase</fullName>
        <ecNumber evidence="15">7.6.2.1</ecNumber>
    </recommendedName>
</protein>
<dbReference type="NCBIfam" id="TIGR01652">
    <property type="entry name" value="ATPase-Plipid"/>
    <property type="match status" value="1"/>
</dbReference>
<name>I7LXP5_TETTS</name>
<dbReference type="InterPro" id="IPR001757">
    <property type="entry name" value="P_typ_ATPase"/>
</dbReference>
<feature type="binding site" evidence="13">
    <location>
        <position position="453"/>
    </location>
    <ligand>
        <name>ATP</name>
        <dbReference type="ChEBI" id="CHEBI:30616"/>
    </ligand>
</feature>
<feature type="transmembrane region" description="Helical" evidence="15">
    <location>
        <begin position="386"/>
        <end position="408"/>
    </location>
</feature>
<keyword evidence="3 15" id="KW-0812">Transmembrane</keyword>
<feature type="compositionally biased region" description="Low complexity" evidence="16">
    <location>
        <begin position="1233"/>
        <end position="1242"/>
    </location>
</feature>
<dbReference type="AlphaFoldDB" id="I7LXP5"/>
<dbReference type="NCBIfam" id="TIGR01494">
    <property type="entry name" value="ATPase_P-type"/>
    <property type="match status" value="1"/>
</dbReference>
<dbReference type="InterPro" id="IPR032630">
    <property type="entry name" value="P_typ_ATPase_c"/>
</dbReference>
<dbReference type="SUPFAM" id="SSF81665">
    <property type="entry name" value="Calcium ATPase, transmembrane domain M"/>
    <property type="match status" value="1"/>
</dbReference>
<dbReference type="SUPFAM" id="SSF81653">
    <property type="entry name" value="Calcium ATPase, transduction domain A"/>
    <property type="match status" value="1"/>
</dbReference>
<dbReference type="GO" id="GO:0016887">
    <property type="term" value="F:ATP hydrolysis activity"/>
    <property type="evidence" value="ECO:0007669"/>
    <property type="project" value="InterPro"/>
</dbReference>
<comment type="cofactor">
    <cofactor evidence="14">
        <name>Mg(2+)</name>
        <dbReference type="ChEBI" id="CHEBI:18420"/>
    </cofactor>
</comment>
<keyword evidence="10 15" id="KW-0472">Membrane</keyword>
<keyword evidence="5 13" id="KW-0547">Nucleotide-binding</keyword>
<dbReference type="PANTHER" id="PTHR24092">
    <property type="entry name" value="PROBABLE PHOSPHOLIPID-TRANSPORTING ATPASE"/>
    <property type="match status" value="1"/>
</dbReference>
<dbReference type="InterPro" id="IPR032631">
    <property type="entry name" value="P-type_ATPase_N"/>
</dbReference>
<evidence type="ECO:0000313" key="19">
    <source>
        <dbReference type="EMBL" id="EAS05047.3"/>
    </source>
</evidence>
<feature type="transmembrane region" description="Helical" evidence="15">
    <location>
        <begin position="1123"/>
        <end position="1142"/>
    </location>
</feature>
<dbReference type="Pfam" id="PF13246">
    <property type="entry name" value="Cation_ATPase"/>
    <property type="match status" value="1"/>
</dbReference>
<keyword evidence="8 15" id="KW-1278">Translocase</keyword>
<feature type="binding site" evidence="13">
    <location>
        <position position="454"/>
    </location>
    <ligand>
        <name>ATP</name>
        <dbReference type="ChEBI" id="CHEBI:30616"/>
    </ligand>
</feature>
<keyword evidence="7 14" id="KW-0460">Magnesium</keyword>
<gene>
    <name evidence="19" type="ORF">TTHERM_00840160</name>
</gene>
<evidence type="ECO:0000256" key="10">
    <source>
        <dbReference type="ARBA" id="ARBA00023136"/>
    </source>
</evidence>
<dbReference type="SFLD" id="SFLDF00027">
    <property type="entry name" value="p-type_atpase"/>
    <property type="match status" value="1"/>
</dbReference>
<feature type="domain" description="P-type ATPase N-terminal" evidence="17">
    <location>
        <begin position="82"/>
        <end position="128"/>
    </location>
</feature>
<dbReference type="SUPFAM" id="SSF56784">
    <property type="entry name" value="HAD-like"/>
    <property type="match status" value="1"/>
</dbReference>
<dbReference type="InterPro" id="IPR023214">
    <property type="entry name" value="HAD_sf"/>
</dbReference>
<evidence type="ECO:0000256" key="6">
    <source>
        <dbReference type="ARBA" id="ARBA00022840"/>
    </source>
</evidence>
<dbReference type="GO" id="GO:0140326">
    <property type="term" value="F:ATPase-coupled intramembrane lipid transporter activity"/>
    <property type="evidence" value="ECO:0007669"/>
    <property type="project" value="UniProtKB-EC"/>
</dbReference>
<feature type="transmembrane region" description="Helical" evidence="15">
    <location>
        <begin position="330"/>
        <end position="354"/>
    </location>
</feature>
<dbReference type="FunFam" id="3.40.50.1000:FF:000014">
    <property type="entry name" value="Phospholipid-transporting ATPase"/>
    <property type="match status" value="1"/>
</dbReference>
<feature type="binding site" evidence="13">
    <location>
        <position position="455"/>
    </location>
    <ligand>
        <name>ATP</name>
        <dbReference type="ChEBI" id="CHEBI:30616"/>
    </ligand>
</feature>
<reference evidence="20" key="1">
    <citation type="journal article" date="2006" name="PLoS Biol.">
        <title>Macronuclear genome sequence of the ciliate Tetrahymena thermophila, a model eukaryote.</title>
        <authorList>
            <person name="Eisen J.A."/>
            <person name="Coyne R.S."/>
            <person name="Wu M."/>
            <person name="Wu D."/>
            <person name="Thiagarajan M."/>
            <person name="Wortman J.R."/>
            <person name="Badger J.H."/>
            <person name="Ren Q."/>
            <person name="Amedeo P."/>
            <person name="Jones K.M."/>
            <person name="Tallon L.J."/>
            <person name="Delcher A.L."/>
            <person name="Salzberg S.L."/>
            <person name="Silva J.C."/>
            <person name="Haas B.J."/>
            <person name="Majoros W.H."/>
            <person name="Farzad M."/>
            <person name="Carlton J.M."/>
            <person name="Smith R.K. Jr."/>
            <person name="Garg J."/>
            <person name="Pearlman R.E."/>
            <person name="Karrer K.M."/>
            <person name="Sun L."/>
            <person name="Manning G."/>
            <person name="Elde N.C."/>
            <person name="Turkewitz A.P."/>
            <person name="Asai D.J."/>
            <person name="Wilkes D.E."/>
            <person name="Wang Y."/>
            <person name="Cai H."/>
            <person name="Collins K."/>
            <person name="Stewart B.A."/>
            <person name="Lee S.R."/>
            <person name="Wilamowska K."/>
            <person name="Weinberg Z."/>
            <person name="Ruzzo W.L."/>
            <person name="Wloga D."/>
            <person name="Gaertig J."/>
            <person name="Frankel J."/>
            <person name="Tsao C.-C."/>
            <person name="Gorovsky M.A."/>
            <person name="Keeling P.J."/>
            <person name="Waller R.F."/>
            <person name="Patron N.J."/>
            <person name="Cherry J.M."/>
            <person name="Stover N.A."/>
            <person name="Krieger C.J."/>
            <person name="del Toro C."/>
            <person name="Ryder H.F."/>
            <person name="Williamson S.C."/>
            <person name="Barbeau R.A."/>
            <person name="Hamilton E.P."/>
            <person name="Orias E."/>
        </authorList>
    </citation>
    <scope>NUCLEOTIDE SEQUENCE [LARGE SCALE GENOMIC DNA]</scope>
    <source>
        <strain evidence="20">SB210</strain>
    </source>
</reference>
<feature type="transmembrane region" description="Helical" evidence="15">
    <location>
        <begin position="1025"/>
        <end position="1043"/>
    </location>
</feature>
<dbReference type="Gene3D" id="2.70.150.10">
    <property type="entry name" value="Calcium-transporting ATPase, cytoplasmic transduction domain A"/>
    <property type="match status" value="1"/>
</dbReference>
<dbReference type="Proteomes" id="UP000009168">
    <property type="component" value="Unassembled WGS sequence"/>
</dbReference>
<dbReference type="KEGG" id="tet:TTHERM_00840160"/>
<dbReference type="InParanoid" id="I7LXP5"/>
<feature type="binding site" evidence="13">
    <location>
        <position position="884"/>
    </location>
    <ligand>
        <name>ATP</name>
        <dbReference type="ChEBI" id="CHEBI:30616"/>
    </ligand>
</feature>
<dbReference type="GO" id="GO:0045332">
    <property type="term" value="P:phospholipid translocation"/>
    <property type="evidence" value="ECO:0007669"/>
    <property type="project" value="TreeGrafter"/>
</dbReference>
<dbReference type="FunCoup" id="I7LXP5">
    <property type="interactions" value="9"/>
</dbReference>
<keyword evidence="20" id="KW-1185">Reference proteome</keyword>
<evidence type="ECO:0000256" key="1">
    <source>
        <dbReference type="ARBA" id="ARBA00004141"/>
    </source>
</evidence>
<dbReference type="Pfam" id="PF16212">
    <property type="entry name" value="PhoLip_ATPase_C"/>
    <property type="match status" value="1"/>
</dbReference>
<dbReference type="Gene3D" id="3.40.1110.10">
    <property type="entry name" value="Calcium-transporting ATPase, cytoplasmic domain N"/>
    <property type="match status" value="1"/>
</dbReference>
<dbReference type="eggNOG" id="KOG0206">
    <property type="taxonomic scope" value="Eukaryota"/>
</dbReference>
<evidence type="ECO:0000256" key="12">
    <source>
        <dbReference type="PIRSR" id="PIRSR606539-1"/>
    </source>
</evidence>
<evidence type="ECO:0000259" key="17">
    <source>
        <dbReference type="Pfam" id="PF16209"/>
    </source>
</evidence>
<dbReference type="GeneID" id="7836929"/>
<evidence type="ECO:0000259" key="18">
    <source>
        <dbReference type="Pfam" id="PF16212"/>
    </source>
</evidence>
<dbReference type="Pfam" id="PF16209">
    <property type="entry name" value="PhoLip_ATPase_N"/>
    <property type="match status" value="1"/>
</dbReference>
<dbReference type="Gene3D" id="3.40.50.1000">
    <property type="entry name" value="HAD superfamily/HAD-like"/>
    <property type="match status" value="1"/>
</dbReference>
<evidence type="ECO:0000256" key="16">
    <source>
        <dbReference type="SAM" id="MobiDB-lite"/>
    </source>
</evidence>
<dbReference type="EC" id="7.6.2.1" evidence="15"/>
<evidence type="ECO:0000256" key="13">
    <source>
        <dbReference type="PIRSR" id="PIRSR606539-2"/>
    </source>
</evidence>
<feature type="compositionally biased region" description="Polar residues" evidence="16">
    <location>
        <begin position="1243"/>
        <end position="1252"/>
    </location>
</feature>
<evidence type="ECO:0000313" key="20">
    <source>
        <dbReference type="Proteomes" id="UP000009168"/>
    </source>
</evidence>
<feature type="binding site" evidence="13">
    <location>
        <position position="859"/>
    </location>
    <ligand>
        <name>ATP</name>
        <dbReference type="ChEBI" id="CHEBI:30616"/>
    </ligand>
</feature>
<feature type="binding site" evidence="14">
    <location>
        <position position="884"/>
    </location>
    <ligand>
        <name>Mg(2+)</name>
        <dbReference type="ChEBI" id="CHEBI:18420"/>
    </ligand>
</feature>
<feature type="transmembrane region" description="Helical" evidence="15">
    <location>
        <begin position="1083"/>
        <end position="1103"/>
    </location>
</feature>
<dbReference type="InterPro" id="IPR023298">
    <property type="entry name" value="ATPase_P-typ_TM_dom_sf"/>
</dbReference>
<dbReference type="InterPro" id="IPR006539">
    <property type="entry name" value="P-type_ATPase_IV"/>
</dbReference>
<comment type="subcellular location">
    <subcellularLocation>
        <location evidence="1 15">Membrane</location>
        <topology evidence="1 15">Multi-pass membrane protein</topology>
    </subcellularLocation>
</comment>
<feature type="region of interest" description="Disordered" evidence="16">
    <location>
        <begin position="1233"/>
        <end position="1252"/>
    </location>
</feature>
<dbReference type="SFLD" id="SFLDS00003">
    <property type="entry name" value="Haloacid_Dehalogenase"/>
    <property type="match status" value="1"/>
</dbReference>
<feature type="domain" description="P-type ATPase C-terminal" evidence="18">
    <location>
        <begin position="906"/>
        <end position="1147"/>
    </location>
</feature>
<dbReference type="RefSeq" id="XP_001025292.3">
    <property type="nucleotide sequence ID" value="XM_001025292.3"/>
</dbReference>
<feature type="binding site" evidence="13">
    <location>
        <position position="605"/>
    </location>
    <ligand>
        <name>ATP</name>
        <dbReference type="ChEBI" id="CHEBI:30616"/>
    </ligand>
</feature>
<dbReference type="SFLD" id="SFLDG00002">
    <property type="entry name" value="C1.7:_P-type_atpase_like"/>
    <property type="match status" value="1"/>
</dbReference>
<dbReference type="InterPro" id="IPR023299">
    <property type="entry name" value="ATPase_P-typ_cyto_dom_N"/>
</dbReference>
<comment type="similarity">
    <text evidence="2 15">Belongs to the cation transport ATPase (P-type) (TC 3.A.3) family. Type IV subfamily.</text>
</comment>
<dbReference type="InterPro" id="IPR044492">
    <property type="entry name" value="P_typ_ATPase_HD_dom"/>
</dbReference>
<dbReference type="InterPro" id="IPR008250">
    <property type="entry name" value="ATPase_P-typ_transduc_dom_A_sf"/>
</dbReference>
<dbReference type="PANTHER" id="PTHR24092:SF150">
    <property type="entry name" value="PHOSPHOLIPID-TRANSPORTING ATPASE"/>
    <property type="match status" value="1"/>
</dbReference>
<feature type="binding site" evidence="13">
    <location>
        <position position="638"/>
    </location>
    <ligand>
        <name>ATP</name>
        <dbReference type="ChEBI" id="CHEBI:30616"/>
    </ligand>
</feature>
<feature type="transmembrane region" description="Helical" evidence="15">
    <location>
        <begin position="937"/>
        <end position="957"/>
    </location>
</feature>
<dbReference type="STRING" id="312017.I7LXP5"/>
<dbReference type="GO" id="GO:0000287">
    <property type="term" value="F:magnesium ion binding"/>
    <property type="evidence" value="ECO:0007669"/>
    <property type="project" value="UniProtKB-UniRule"/>
</dbReference>
<dbReference type="OrthoDB" id="377733at2759"/>
<feature type="binding site" evidence="13">
    <location>
        <position position="757"/>
    </location>
    <ligand>
        <name>ATP</name>
        <dbReference type="ChEBI" id="CHEBI:30616"/>
    </ligand>
</feature>
<comment type="catalytic activity">
    <reaction evidence="11 15">
        <text>ATP + H2O + phospholipidSide 1 = ADP + phosphate + phospholipidSide 2.</text>
        <dbReference type="EC" id="7.6.2.1"/>
    </reaction>
</comment>
<feature type="binding site" evidence="14">
    <location>
        <position position="880"/>
    </location>
    <ligand>
        <name>Mg(2+)</name>
        <dbReference type="ChEBI" id="CHEBI:18420"/>
    </ligand>
</feature>
<keyword evidence="4 14" id="KW-0479">Metal-binding</keyword>
<evidence type="ECO:0000256" key="11">
    <source>
        <dbReference type="ARBA" id="ARBA00034036"/>
    </source>
</evidence>
<evidence type="ECO:0000256" key="8">
    <source>
        <dbReference type="ARBA" id="ARBA00022967"/>
    </source>
</evidence>
<dbReference type="InterPro" id="IPR018303">
    <property type="entry name" value="ATPase_P-typ_P_site"/>
</dbReference>
<dbReference type="GO" id="GO:0005524">
    <property type="term" value="F:ATP binding"/>
    <property type="evidence" value="ECO:0007669"/>
    <property type="project" value="UniProtKB-UniRule"/>
</dbReference>
<evidence type="ECO:0000256" key="14">
    <source>
        <dbReference type="PIRSR" id="PIRSR606539-3"/>
    </source>
</evidence>
<sequence length="1252" mass="145521">MSNKEDVYNSSLLYNSSQDQIQSQLNEKLLNQPSYYIIQNEADFQHRNIPKNNKFLCFRKTKFDWQEQPDRLIQTNVQDMEVIDNSIHTAKYNFFSFIPLNLMEQFSKLPNVYFLLVGFLQMIDEISNSEGRPVIFFPLTIILCVTAIKDAYEDMKRHMYDKQENNKPILVARNKNFMKEQWRNLRIGNLIRVNRDEYIPADIILIYSSNKGGNCYVETKNLDGETNLKVKSVPKKLQSVFETQSKIFNTFSVCRYEKPNPFLYKFQGYIEYEHQLKMIQQPLEIGNFILRGCSLKQTDYIIGVVAYTGSDTKIMLNSVKARPKLSTIQILMNSEIILVFLVQMLFCIVCALLEQSWTGDNFSSIQFYLGLTDKDQKHNDSFIGFLIYYGMWMMLFTNFVPISLLVTLDMVKFFQSMKITKDKHMLGQDGSEPLVQSSGLNEELGQVGFIFTDKTGTLTCNQLVFKAFGLQDKVYGLEKCHQQDRFQDDKYDQEMIEIQNIELQKSKRFQGADFYKEFNSFSNKEKLEDFMIYLAMCHEIIVENDKEKLIYNACSPDDLCLVEFAKEQGFELLGMDHENILSIKKKLQNEQEEIFKFKILNILPFSSARKRMSIIYQKILTNSNNIDVVQEEIYISTKGADSIIMSRLDQKQQDQFVLQKTHDFLIEFAKLGYRTLVLAKGRVDNNFYVQWSEKMHQSQIILTSERDEIVEKVSDEIEQNLILYGCTAIEDKLQENVPQTIQKLREAGIQIWMLTGDKRETAINVGLLSSIIEPSYKRVVLDFEFSKYQDILALLKQAKKELLSCEEGRKTALIVSGVSLDQMSHQPIETHSDELLTLFMKLAQYVDSVIVCRVSPKQKRQIVDLFRQKNPGATTLAIGDGANDVNMIIGAHVGIGIKGLEGTQAARASDFAINEFQQLGRLLLYYGREFYRKNSNLVLYNFYKNILVVLPQFWYGFYNGFSAQFLYDLWIFQMYNIIFTSAPIVVFALFDKEYKGKFLQQNPYPYYLSGILNECFDKKTFWQQFLIAILQSALIGACCIQIFDTSLDNLDTYMLLVGNFMYSNVIIISNIKIFLISKCITPLLIAFTLGSIIVYFIIFKLLNSLVFLDGYHIFDRLYGQVEVWLGHIFIVIACLLIDYVIINFKRITVQLNQSEESIKRIIQIPFQKIRLSYSVNQNQSEYSSSSRMIEMNEIKSFSQRASIQNQQPQYFSQRNSSHVLIGTPQNQQQQQFFSPSSRSFNNLNQSFNKIQK</sequence>
<feature type="binding site" evidence="13">
    <location>
        <position position="755"/>
    </location>
    <ligand>
        <name>ATP</name>
        <dbReference type="ChEBI" id="CHEBI:30616"/>
    </ligand>
</feature>
<feature type="transmembrane region" description="Helical" evidence="15">
    <location>
        <begin position="969"/>
        <end position="990"/>
    </location>
</feature>